<feature type="compositionally biased region" description="Low complexity" evidence="1">
    <location>
        <begin position="663"/>
        <end position="672"/>
    </location>
</feature>
<name>A0A9Q1HDB1_HOLLE</name>
<comment type="caution">
    <text evidence="2">The sequence shown here is derived from an EMBL/GenBank/DDBJ whole genome shotgun (WGS) entry which is preliminary data.</text>
</comment>
<dbReference type="AlphaFoldDB" id="A0A9Q1HDB1"/>
<dbReference type="EMBL" id="JAIZAY010000005">
    <property type="protein sequence ID" value="KAJ8041113.1"/>
    <property type="molecule type" value="Genomic_DNA"/>
</dbReference>
<feature type="compositionally biased region" description="Basic residues" evidence="1">
    <location>
        <begin position="711"/>
        <end position="720"/>
    </location>
</feature>
<evidence type="ECO:0000313" key="2">
    <source>
        <dbReference type="EMBL" id="KAJ8041113.1"/>
    </source>
</evidence>
<feature type="region of interest" description="Disordered" evidence="1">
    <location>
        <begin position="57"/>
        <end position="197"/>
    </location>
</feature>
<feature type="compositionally biased region" description="Polar residues" evidence="1">
    <location>
        <begin position="689"/>
        <end position="701"/>
    </location>
</feature>
<feature type="compositionally biased region" description="Polar residues" evidence="1">
    <location>
        <begin position="336"/>
        <end position="357"/>
    </location>
</feature>
<feature type="region of interest" description="Disordered" evidence="1">
    <location>
        <begin position="212"/>
        <end position="402"/>
    </location>
</feature>
<dbReference type="Proteomes" id="UP001152320">
    <property type="component" value="Chromosome 5"/>
</dbReference>
<feature type="compositionally biased region" description="Low complexity" evidence="1">
    <location>
        <begin position="77"/>
        <end position="90"/>
    </location>
</feature>
<reference evidence="2" key="1">
    <citation type="submission" date="2021-10" db="EMBL/GenBank/DDBJ databases">
        <title>Tropical sea cucumber genome reveals ecological adaptation and Cuvierian tubules defense mechanism.</title>
        <authorList>
            <person name="Chen T."/>
        </authorList>
    </citation>
    <scope>NUCLEOTIDE SEQUENCE</scope>
    <source>
        <strain evidence="2">Nanhai2018</strain>
        <tissue evidence="2">Muscle</tissue>
    </source>
</reference>
<feature type="region of interest" description="Disordered" evidence="1">
    <location>
        <begin position="418"/>
        <end position="447"/>
    </location>
</feature>
<accession>A0A9Q1HDB1</accession>
<proteinExistence type="predicted"/>
<feature type="compositionally biased region" description="Basic residues" evidence="1">
    <location>
        <begin position="223"/>
        <end position="238"/>
    </location>
</feature>
<organism evidence="2 3">
    <name type="scientific">Holothuria leucospilota</name>
    <name type="common">Black long sea cucumber</name>
    <name type="synonym">Mertensiothuria leucospilota</name>
    <dbReference type="NCBI Taxonomy" id="206669"/>
    <lineage>
        <taxon>Eukaryota</taxon>
        <taxon>Metazoa</taxon>
        <taxon>Echinodermata</taxon>
        <taxon>Eleutherozoa</taxon>
        <taxon>Echinozoa</taxon>
        <taxon>Holothuroidea</taxon>
        <taxon>Aspidochirotacea</taxon>
        <taxon>Aspidochirotida</taxon>
        <taxon>Holothuriidae</taxon>
        <taxon>Holothuria</taxon>
    </lineage>
</organism>
<feature type="compositionally biased region" description="Polar residues" evidence="1">
    <location>
        <begin position="144"/>
        <end position="156"/>
    </location>
</feature>
<feature type="compositionally biased region" description="Polar residues" evidence="1">
    <location>
        <begin position="303"/>
        <end position="318"/>
    </location>
</feature>
<feature type="compositionally biased region" description="Low complexity" evidence="1">
    <location>
        <begin position="260"/>
        <end position="276"/>
    </location>
</feature>
<feature type="region of interest" description="Disordered" evidence="1">
    <location>
        <begin position="653"/>
        <end position="720"/>
    </location>
</feature>
<feature type="compositionally biased region" description="Low complexity" evidence="1">
    <location>
        <begin position="240"/>
        <end position="251"/>
    </location>
</feature>
<sequence length="720" mass="79971">MDPGPSSSQPRCQKCKRFLPTADWDSHSLCPNCRPCSLDNRCDVCRSWSVEWDWLVQRTASRGKTPAKGAKKKKKGATAPLDAKSSPGHSGRPRGGARVTARKPAIQSAKKKTGSSRKVPTPAAPTDAQSSPADGDSIVRVGRTATQPTATESSAIGQDPSEITALPDSGFSTNPVADNPLLDPQEDPLFSGLESTVPSSQDFIGFELAGSEMADSSVPAGGHRSRSTVRSRKRKRCHSSSDSSSPSSVRGRSSDKQPDQSETLSQILSLLSQMSQGNKPTRAERPVQTQPQPQAERPVQIRPQLQTERPVQTQSQLQAERPVRIRQPQTERESQFQHPRSVSIQERASPSADTSVASGPARRDSLTSELSPDPDFFSDDNHEVSGSDEDDDPPLFGTDLTRESFDKAVEVVRRQLGFEDVQQPTEDQGRKSKLSLNRPTPDKRPLMPVDVECEDRLKAASTSRKWTPFPRKQTSEFRVDEREWNACFRTPPIPTGAVDHLRNAGAMDAKGRYRSAPSKKSEKALSGMDKAARAGMKFSSALLLVAKVLMKSFRQDVSRRDTGAVVNILGPLSRLIFDQFARIAVRSVQERRDLLLESLSWPTQDIKRRFLDLPLEGKDIFGGRFDEHLQVEVKRRKDLKKADFRLPAAFSRRRSPDFRRSSRPSQPRSSGSSDRRRSDHPFRRRPSIRNDSQVPGRQTPFNRPARDSTRGRGRGRFQKP</sequence>
<keyword evidence="3" id="KW-1185">Reference proteome</keyword>
<protein>
    <submittedName>
        <fullName evidence="2">Uncharacterized protein</fullName>
    </submittedName>
</protein>
<gene>
    <name evidence="2" type="ORF">HOLleu_11839</name>
</gene>
<evidence type="ECO:0000313" key="3">
    <source>
        <dbReference type="Proteomes" id="UP001152320"/>
    </source>
</evidence>
<evidence type="ECO:0000256" key="1">
    <source>
        <dbReference type="SAM" id="MobiDB-lite"/>
    </source>
</evidence>